<evidence type="ECO:0000259" key="2">
    <source>
        <dbReference type="Pfam" id="PF00384"/>
    </source>
</evidence>
<dbReference type="InterPro" id="IPR006656">
    <property type="entry name" value="Mopterin_OxRdtase"/>
</dbReference>
<dbReference type="Pfam" id="PF00384">
    <property type="entry name" value="Molybdopterin"/>
    <property type="match status" value="1"/>
</dbReference>
<accession>X0VXI4</accession>
<dbReference type="EMBL" id="BARS01033192">
    <property type="protein sequence ID" value="GAG23159.1"/>
    <property type="molecule type" value="Genomic_DNA"/>
</dbReference>
<dbReference type="PANTHER" id="PTHR43105">
    <property type="entry name" value="RESPIRATORY NITRATE REDUCTASE"/>
    <property type="match status" value="1"/>
</dbReference>
<dbReference type="GO" id="GO:0016020">
    <property type="term" value="C:membrane"/>
    <property type="evidence" value="ECO:0007669"/>
    <property type="project" value="TreeGrafter"/>
</dbReference>
<dbReference type="Gene3D" id="3.40.228.10">
    <property type="entry name" value="Dimethylsulfoxide Reductase, domain 2"/>
    <property type="match status" value="1"/>
</dbReference>
<dbReference type="SUPFAM" id="SSF53706">
    <property type="entry name" value="Formate dehydrogenase/DMSO reductase, domains 1-3"/>
    <property type="match status" value="1"/>
</dbReference>
<dbReference type="GO" id="GO:0016491">
    <property type="term" value="F:oxidoreductase activity"/>
    <property type="evidence" value="ECO:0007669"/>
    <property type="project" value="UniProtKB-KW"/>
</dbReference>
<sequence>VFIVIGSNPWMSAGYQRTRDLVKQIAKDEERSLIVVDPRRHETARRADTHLQIRPGTDLYFLLAMLNVIVNEGLVDEAFVAEHARGWEEAKFIAELVTPARAAKLCDLKEEDIVAVARQFATASSASIKADLGIYHNLHMVENCYLLPLLHIVTGNMCTPHGTHFPVSMFSGAGVLDSEKEAEKPHTRVAGISMIRGIFPPNALPEEILDAGEERIRALFVEACNPLRSYADTQAMTRAFEDLELLVVIDPAMSEPARFA</sequence>
<feature type="domain" description="Molybdopterin oxidoreductase" evidence="2">
    <location>
        <begin position="2"/>
        <end position="260"/>
    </location>
</feature>
<dbReference type="InterPro" id="IPR050123">
    <property type="entry name" value="Prok_molybdopt-oxidoreductase"/>
</dbReference>
<evidence type="ECO:0000313" key="3">
    <source>
        <dbReference type="EMBL" id="GAG23159.1"/>
    </source>
</evidence>
<keyword evidence="1" id="KW-0560">Oxidoreductase</keyword>
<dbReference type="AlphaFoldDB" id="X0VXI4"/>
<feature type="non-terminal residue" evidence="3">
    <location>
        <position position="260"/>
    </location>
</feature>
<protein>
    <recommendedName>
        <fullName evidence="2">Molybdopterin oxidoreductase domain-containing protein</fullName>
    </recommendedName>
</protein>
<gene>
    <name evidence="3" type="ORF">S01H1_51444</name>
</gene>
<evidence type="ECO:0000256" key="1">
    <source>
        <dbReference type="ARBA" id="ARBA00023002"/>
    </source>
</evidence>
<proteinExistence type="predicted"/>
<feature type="non-terminal residue" evidence="3">
    <location>
        <position position="1"/>
    </location>
</feature>
<dbReference type="Gene3D" id="3.40.50.740">
    <property type="match status" value="1"/>
</dbReference>
<organism evidence="3">
    <name type="scientific">marine sediment metagenome</name>
    <dbReference type="NCBI Taxonomy" id="412755"/>
    <lineage>
        <taxon>unclassified sequences</taxon>
        <taxon>metagenomes</taxon>
        <taxon>ecological metagenomes</taxon>
    </lineage>
</organism>
<comment type="caution">
    <text evidence="3">The sequence shown here is derived from an EMBL/GenBank/DDBJ whole genome shotgun (WGS) entry which is preliminary data.</text>
</comment>
<reference evidence="3" key="1">
    <citation type="journal article" date="2014" name="Front. Microbiol.">
        <title>High frequency of phylogenetically diverse reductive dehalogenase-homologous genes in deep subseafloor sedimentary metagenomes.</title>
        <authorList>
            <person name="Kawai M."/>
            <person name="Futagami T."/>
            <person name="Toyoda A."/>
            <person name="Takaki Y."/>
            <person name="Nishi S."/>
            <person name="Hori S."/>
            <person name="Arai W."/>
            <person name="Tsubouchi T."/>
            <person name="Morono Y."/>
            <person name="Uchiyama I."/>
            <person name="Ito T."/>
            <person name="Fujiyama A."/>
            <person name="Inagaki F."/>
            <person name="Takami H."/>
        </authorList>
    </citation>
    <scope>NUCLEOTIDE SEQUENCE</scope>
    <source>
        <strain evidence="3">Expedition CK06-06</strain>
    </source>
</reference>
<dbReference type="PANTHER" id="PTHR43105:SF9">
    <property type="entry name" value="NADPH-FE(3+) OXIDOREDUCTASE SUBUNIT ALPHA"/>
    <property type="match status" value="1"/>
</dbReference>
<name>X0VXI4_9ZZZZ</name>